<name>A0ABQ6F7J3_9RHOO</name>
<comment type="similarity">
    <text evidence="6">Belongs to the LptE lipoprotein family.</text>
</comment>
<reference evidence="8" key="1">
    <citation type="journal article" date="2019" name="Int. J. Syst. Evol. Microbiol.">
        <title>The Global Catalogue of Microorganisms (GCM) 10K type strain sequencing project: providing services to taxonomists for standard genome sequencing and annotation.</title>
        <authorList>
            <consortium name="The Broad Institute Genomics Platform"/>
            <consortium name="The Broad Institute Genome Sequencing Center for Infectious Disease"/>
            <person name="Wu L."/>
            <person name="Ma J."/>
        </authorList>
    </citation>
    <scope>NUCLEOTIDE SEQUENCE [LARGE SCALE GENOMIC DNA]</scope>
    <source>
        <strain evidence="8">NBRC 102407</strain>
    </source>
</reference>
<dbReference type="Gene3D" id="3.30.160.150">
    <property type="entry name" value="Lipoprotein like domain"/>
    <property type="match status" value="1"/>
</dbReference>
<keyword evidence="8" id="KW-1185">Reference proteome</keyword>
<dbReference type="PANTHER" id="PTHR38098">
    <property type="entry name" value="LPS-ASSEMBLY LIPOPROTEIN LPTE"/>
    <property type="match status" value="1"/>
</dbReference>
<protein>
    <recommendedName>
        <fullName evidence="6">LPS-assembly lipoprotein LptE</fullName>
    </recommendedName>
</protein>
<gene>
    <name evidence="6" type="primary">lptE</name>
    <name evidence="7" type="ORF">GCM10007933_03430</name>
</gene>
<evidence type="ECO:0000256" key="1">
    <source>
        <dbReference type="ARBA" id="ARBA00022729"/>
    </source>
</evidence>
<evidence type="ECO:0000313" key="8">
    <source>
        <dbReference type="Proteomes" id="UP001157167"/>
    </source>
</evidence>
<comment type="caution">
    <text evidence="7">The sequence shown here is derived from an EMBL/GenBank/DDBJ whole genome shotgun (WGS) entry which is preliminary data.</text>
</comment>
<dbReference type="Proteomes" id="UP001157167">
    <property type="component" value="Unassembled WGS sequence"/>
</dbReference>
<keyword evidence="3" id="KW-0564">Palmitate</keyword>
<dbReference type="RefSeq" id="WP_284186459.1">
    <property type="nucleotide sequence ID" value="NZ_BSPX01000002.1"/>
</dbReference>
<evidence type="ECO:0000256" key="3">
    <source>
        <dbReference type="ARBA" id="ARBA00023139"/>
    </source>
</evidence>
<evidence type="ECO:0000256" key="4">
    <source>
        <dbReference type="ARBA" id="ARBA00023237"/>
    </source>
</evidence>
<comment type="subunit">
    <text evidence="6">Component of the lipopolysaccharide transport and assembly complex. Interacts with LptD.</text>
</comment>
<dbReference type="HAMAP" id="MF_01186">
    <property type="entry name" value="LPS_assembly_LptE"/>
    <property type="match status" value="1"/>
</dbReference>
<evidence type="ECO:0000256" key="6">
    <source>
        <dbReference type="HAMAP-Rule" id="MF_01186"/>
    </source>
</evidence>
<evidence type="ECO:0000256" key="5">
    <source>
        <dbReference type="ARBA" id="ARBA00023288"/>
    </source>
</evidence>
<proteinExistence type="inferred from homology"/>
<sequence length="185" mass="20643">MNAPHSAGRRRALLAIGGATLLAGCGFQLRGARPLPFDSIYLNMYQYSELAAAIRRQIRANGNTIVTDRAEDAQVRLEVQADVKDKVILALNTQGRVREYQLRQRFIFRLVGKNGQEIMPSSEIFLRRDLAFDDTQLLAKQQEETLLYRDMQNDLVQQLMRRLAAAKMPEAPPAAAPAPAPAAKP</sequence>
<keyword evidence="4 6" id="KW-0998">Cell outer membrane</keyword>
<evidence type="ECO:0000256" key="2">
    <source>
        <dbReference type="ARBA" id="ARBA00023136"/>
    </source>
</evidence>
<comment type="function">
    <text evidence="6">Together with LptD, is involved in the assembly of lipopolysaccharide (LPS) at the surface of the outer membrane. Required for the proper assembly of LptD. Binds LPS and may serve as the LPS recognition site at the outer membrane.</text>
</comment>
<accession>A0ABQ6F7J3</accession>
<dbReference type="PANTHER" id="PTHR38098:SF1">
    <property type="entry name" value="LPS-ASSEMBLY LIPOPROTEIN LPTE"/>
    <property type="match status" value="1"/>
</dbReference>
<keyword evidence="5" id="KW-0449">Lipoprotein</keyword>
<keyword evidence="1" id="KW-0732">Signal</keyword>
<organism evidence="7 8">
    <name type="scientific">Zoogloea oryzae</name>
    <dbReference type="NCBI Taxonomy" id="310767"/>
    <lineage>
        <taxon>Bacteria</taxon>
        <taxon>Pseudomonadati</taxon>
        <taxon>Pseudomonadota</taxon>
        <taxon>Betaproteobacteria</taxon>
        <taxon>Rhodocyclales</taxon>
        <taxon>Zoogloeaceae</taxon>
        <taxon>Zoogloea</taxon>
    </lineage>
</organism>
<evidence type="ECO:0000313" key="7">
    <source>
        <dbReference type="EMBL" id="GLT20891.1"/>
    </source>
</evidence>
<dbReference type="InterPro" id="IPR007485">
    <property type="entry name" value="LPS_assembly_LptE"/>
</dbReference>
<dbReference type="Pfam" id="PF04390">
    <property type="entry name" value="LptE"/>
    <property type="match status" value="1"/>
</dbReference>
<keyword evidence="2 6" id="KW-0472">Membrane</keyword>
<dbReference type="EMBL" id="BSPX01000002">
    <property type="protein sequence ID" value="GLT20891.1"/>
    <property type="molecule type" value="Genomic_DNA"/>
</dbReference>